<dbReference type="CDD" id="cd10322">
    <property type="entry name" value="SLC5sbd"/>
    <property type="match status" value="1"/>
</dbReference>
<evidence type="ECO:0000256" key="1">
    <source>
        <dbReference type="ARBA" id="ARBA00004141"/>
    </source>
</evidence>
<dbReference type="EMBL" id="CP098755">
    <property type="protein sequence ID" value="USG63424.1"/>
    <property type="molecule type" value="Genomic_DNA"/>
</dbReference>
<evidence type="ECO:0000256" key="7">
    <source>
        <dbReference type="RuleBase" id="RU362091"/>
    </source>
</evidence>
<dbReference type="InterPro" id="IPR001734">
    <property type="entry name" value="Na/solute_symporter"/>
</dbReference>
<gene>
    <name evidence="9" type="ORF">NDK47_14685</name>
</gene>
<dbReference type="Proteomes" id="UP001056500">
    <property type="component" value="Chromosome"/>
</dbReference>
<evidence type="ECO:0000256" key="4">
    <source>
        <dbReference type="ARBA" id="ARBA00022692"/>
    </source>
</evidence>
<reference evidence="9" key="1">
    <citation type="submission" date="2022-06" db="EMBL/GenBank/DDBJ databases">
        <title>Genome sequencing of Brevibacillus sp. BB3-R1.</title>
        <authorList>
            <person name="Heo J."/>
            <person name="Lee D."/>
            <person name="Won M."/>
            <person name="Han B.-H."/>
            <person name="Hong S.-B."/>
            <person name="Kwon S.-W."/>
        </authorList>
    </citation>
    <scope>NUCLEOTIDE SEQUENCE</scope>
    <source>
        <strain evidence="9">BB3-R1</strain>
    </source>
</reference>
<evidence type="ECO:0000313" key="10">
    <source>
        <dbReference type="Proteomes" id="UP001056500"/>
    </source>
</evidence>
<feature type="transmembrane region" description="Helical" evidence="8">
    <location>
        <begin position="116"/>
        <end position="137"/>
    </location>
</feature>
<keyword evidence="6 8" id="KW-0472">Membrane</keyword>
<feature type="transmembrane region" description="Helical" evidence="8">
    <location>
        <begin position="188"/>
        <end position="206"/>
    </location>
</feature>
<evidence type="ECO:0000256" key="2">
    <source>
        <dbReference type="ARBA" id="ARBA00006434"/>
    </source>
</evidence>
<accession>A0ABY4WDR0</accession>
<comment type="similarity">
    <text evidence="2 7">Belongs to the sodium:solute symporter (SSF) (TC 2.A.21) family.</text>
</comment>
<feature type="transmembrane region" description="Helical" evidence="8">
    <location>
        <begin position="422"/>
        <end position="446"/>
    </location>
</feature>
<sequence>MNIALVIIFVFLLSSLFFGIRAQKGKDMNMEQWTVGGRGFGTIFIFLLVAGEIYTTFTFLGGSGWAYSKGAPSYYVLAYISLAYALSYWLLPPIWRYAKRHKLVSQSDFFVSKYKSPVLGILVSAVGVLAIIPYLVLQFKGLGIIVSEASYGSISPAAAVWIGVIAVTAYVMISGIHGSAWTAVIKDIMIFFVVLFLGLYLPFHYYGGIQPMFEAVHAANPDFLTFPKEGMSISWFISTVLLTVMGFYMWPHTFGSVFSAKSASVFKKNTVILPLYTLMLLFVFFVGFTAILQVPGLKGADGDLSLLRLSIQTFDPWIVGLIGAAGLLTALVPGSMLLMTAATLLSKNVIQVLIPSATDKQLPRIAKGLVPVLSLISLYYTLNGGDTLVTLLLMGYSLVTQLFPALLFSVPARPLVNKYGAFAGIASGVLTVAYVTIAQVSVGTLFPSLPAVIKDLNVGIIALFINVVMMFAVHLITQQLFAGKEESMPSEEAHQPVS</sequence>
<feature type="transmembrane region" description="Helical" evidence="8">
    <location>
        <begin position="271"/>
        <end position="297"/>
    </location>
</feature>
<keyword evidence="5 8" id="KW-1133">Transmembrane helix</keyword>
<comment type="subcellular location">
    <subcellularLocation>
        <location evidence="1">Membrane</location>
        <topology evidence="1">Multi-pass membrane protein</topology>
    </subcellularLocation>
</comment>
<feature type="transmembrane region" description="Helical" evidence="8">
    <location>
        <begin position="43"/>
        <end position="67"/>
    </location>
</feature>
<evidence type="ECO:0000256" key="3">
    <source>
        <dbReference type="ARBA" id="ARBA00022448"/>
    </source>
</evidence>
<evidence type="ECO:0000313" key="9">
    <source>
        <dbReference type="EMBL" id="USG63424.1"/>
    </source>
</evidence>
<evidence type="ECO:0000256" key="6">
    <source>
        <dbReference type="ARBA" id="ARBA00023136"/>
    </source>
</evidence>
<dbReference type="PANTHER" id="PTHR48086">
    <property type="entry name" value="SODIUM/PROLINE SYMPORTER-RELATED"/>
    <property type="match status" value="1"/>
</dbReference>
<evidence type="ECO:0000256" key="5">
    <source>
        <dbReference type="ARBA" id="ARBA00022989"/>
    </source>
</evidence>
<dbReference type="PROSITE" id="PS50283">
    <property type="entry name" value="NA_SOLUT_SYMP_3"/>
    <property type="match status" value="1"/>
</dbReference>
<dbReference type="RefSeq" id="WP_251870506.1">
    <property type="nucleotide sequence ID" value="NZ_CP098755.1"/>
</dbReference>
<feature type="transmembrane region" description="Helical" evidence="8">
    <location>
        <begin position="317"/>
        <end position="345"/>
    </location>
</feature>
<dbReference type="Pfam" id="PF00474">
    <property type="entry name" value="SSF"/>
    <property type="match status" value="1"/>
</dbReference>
<keyword evidence="4 8" id="KW-0812">Transmembrane</keyword>
<feature type="transmembrane region" description="Helical" evidence="8">
    <location>
        <begin position="157"/>
        <end position="176"/>
    </location>
</feature>
<proteinExistence type="inferred from homology"/>
<dbReference type="InterPro" id="IPR038377">
    <property type="entry name" value="Na/Glc_symporter_sf"/>
</dbReference>
<evidence type="ECO:0000256" key="8">
    <source>
        <dbReference type="SAM" id="Phobius"/>
    </source>
</evidence>
<feature type="transmembrane region" description="Helical" evidence="8">
    <location>
        <begin position="6"/>
        <end position="22"/>
    </location>
</feature>
<keyword evidence="3" id="KW-0813">Transport</keyword>
<protein>
    <submittedName>
        <fullName evidence="9">Sodium:solute symporter</fullName>
    </submittedName>
</protein>
<dbReference type="InterPro" id="IPR050277">
    <property type="entry name" value="Sodium:Solute_Symporter"/>
</dbReference>
<dbReference type="Gene3D" id="1.20.1730.10">
    <property type="entry name" value="Sodium/glucose cotransporter"/>
    <property type="match status" value="1"/>
</dbReference>
<feature type="transmembrane region" description="Helical" evidence="8">
    <location>
        <begin position="388"/>
        <end position="410"/>
    </location>
</feature>
<name>A0ABY4WDR0_9BACL</name>
<feature type="transmembrane region" description="Helical" evidence="8">
    <location>
        <begin position="458"/>
        <end position="477"/>
    </location>
</feature>
<organism evidence="9 10">
    <name type="scientific">Brevibacillus ruminantium</name>
    <dbReference type="NCBI Taxonomy" id="2950604"/>
    <lineage>
        <taxon>Bacteria</taxon>
        <taxon>Bacillati</taxon>
        <taxon>Bacillota</taxon>
        <taxon>Bacilli</taxon>
        <taxon>Bacillales</taxon>
        <taxon>Paenibacillaceae</taxon>
        <taxon>Brevibacillus</taxon>
    </lineage>
</organism>
<feature type="transmembrane region" description="Helical" evidence="8">
    <location>
        <begin position="233"/>
        <end position="250"/>
    </location>
</feature>
<dbReference type="PANTHER" id="PTHR48086:SF8">
    <property type="entry name" value="MONOCARBOXYLIC ACID PERMEASE"/>
    <property type="match status" value="1"/>
</dbReference>
<feature type="transmembrane region" description="Helical" evidence="8">
    <location>
        <begin position="73"/>
        <end position="95"/>
    </location>
</feature>
<keyword evidence="10" id="KW-1185">Reference proteome</keyword>